<dbReference type="PANTHER" id="PTHR43685">
    <property type="entry name" value="GLYCOSYLTRANSFERASE"/>
    <property type="match status" value="1"/>
</dbReference>
<dbReference type="Proteomes" id="UP000238655">
    <property type="component" value="Chromosome 1"/>
</dbReference>
<dbReference type="SUPFAM" id="SSF53448">
    <property type="entry name" value="Nucleotide-diphospho-sugar transferases"/>
    <property type="match status" value="1"/>
</dbReference>
<feature type="coiled-coil region" evidence="1">
    <location>
        <begin position="367"/>
        <end position="401"/>
    </location>
</feature>
<dbReference type="InterPro" id="IPR029044">
    <property type="entry name" value="Nucleotide-diphossugar_trans"/>
</dbReference>
<feature type="domain" description="Glycosyltransferase 2-like" evidence="2">
    <location>
        <begin position="16"/>
        <end position="148"/>
    </location>
</feature>
<evidence type="ECO:0000256" key="1">
    <source>
        <dbReference type="SAM" id="Coils"/>
    </source>
</evidence>
<reference evidence="3 4" key="1">
    <citation type="submission" date="2018-01" db="EMBL/GenBank/DDBJ databases">
        <title>Successful Treatment of Persistent Burkholderia cepacia Bacteremia with Ceftazidime-Avibactam.</title>
        <authorList>
            <person name="Tamma P."/>
            <person name="Fan Y."/>
            <person name="Bergman Y."/>
            <person name="Sick-Samuels A."/>
            <person name="Hsu A."/>
            <person name="Timp W."/>
            <person name="Simner P."/>
        </authorList>
    </citation>
    <scope>NUCLEOTIDE SEQUENCE [LARGE SCALE GENOMIC DNA]</scope>
    <source>
        <strain evidence="3 4">170816</strain>
    </source>
</reference>
<protein>
    <submittedName>
        <fullName evidence="3">Glycosyltransferase, group 2 family protein</fullName>
    </submittedName>
</protein>
<dbReference type="Gene3D" id="3.90.550.10">
    <property type="entry name" value="Spore Coat Polysaccharide Biosynthesis Protein SpsA, Chain A"/>
    <property type="match status" value="1"/>
</dbReference>
<dbReference type="GO" id="GO:0016740">
    <property type="term" value="F:transferase activity"/>
    <property type="evidence" value="ECO:0007669"/>
    <property type="project" value="UniProtKB-KW"/>
</dbReference>
<dbReference type="InterPro" id="IPR050834">
    <property type="entry name" value="Glycosyltransf_2"/>
</dbReference>
<evidence type="ECO:0000259" key="2">
    <source>
        <dbReference type="Pfam" id="PF00535"/>
    </source>
</evidence>
<organism evidence="3 4">
    <name type="scientific">Burkholderia contaminans</name>
    <dbReference type="NCBI Taxonomy" id="488447"/>
    <lineage>
        <taxon>Bacteria</taxon>
        <taxon>Pseudomonadati</taxon>
        <taxon>Pseudomonadota</taxon>
        <taxon>Betaproteobacteria</taxon>
        <taxon>Burkholderiales</taxon>
        <taxon>Burkholderiaceae</taxon>
        <taxon>Burkholderia</taxon>
        <taxon>Burkholderia cepacia complex</taxon>
    </lineage>
</organism>
<sequence length="436" mass="49611">MANNNYSIGDSRPRVSVLTTSYNYGRFIGETIRSVLSQTYASWELIIVDDCSTDDSWEVIQQFDDPRIRAVRQERNQGACAAYNTALRLASGEFIASLDSDDVFVPEKLAAQVAFMDAHPDVDICGSFMAEIDASSQPVDPDKCFYAPWFNQDLDLNAPDSWVWENHLCHSTVLIRRSTHDRIGFFREDLTYSPDWDFWLRSLAGGARFHVMKDALLLYRAHGGNVTHRNRDALMWEYADISGGVVHPYLERIERFDLLRKSMESFVGRFFEIDGDWRRFLELIEMLRVYDRHEDTFRIPPHLFFNGELTAFVTRLASGWSPQAFAAVRERLSKPEGEYDGSAPAPAANAQAAAGAATFQLLIRGERDRALAELDQVRAEHERVATELEHAKAELRAAADREGRLTASLADAQTELDRVRGTIWGKADNLYRRLSR</sequence>
<keyword evidence="1" id="KW-0175">Coiled coil</keyword>
<dbReference type="RefSeq" id="WP_089455713.1">
    <property type="nucleotide sequence ID" value="NZ_CM009575.1"/>
</dbReference>
<accession>A0A2S5DYW7</accession>
<dbReference type="AlphaFoldDB" id="A0A2S5DYW7"/>
<dbReference type="PANTHER" id="PTHR43685:SF2">
    <property type="entry name" value="GLYCOSYLTRANSFERASE 2-LIKE DOMAIN-CONTAINING PROTEIN"/>
    <property type="match status" value="1"/>
</dbReference>
<dbReference type="EMBL" id="PQVP01000002">
    <property type="protein sequence ID" value="POZ84343.1"/>
    <property type="molecule type" value="Genomic_DNA"/>
</dbReference>
<dbReference type="Pfam" id="PF00535">
    <property type="entry name" value="Glycos_transf_2"/>
    <property type="match status" value="1"/>
</dbReference>
<dbReference type="InterPro" id="IPR001173">
    <property type="entry name" value="Glyco_trans_2-like"/>
</dbReference>
<evidence type="ECO:0000313" key="4">
    <source>
        <dbReference type="Proteomes" id="UP000238655"/>
    </source>
</evidence>
<keyword evidence="3" id="KW-0808">Transferase</keyword>
<name>A0A2S5DYW7_9BURK</name>
<gene>
    <name evidence="3" type="ORF">C3743_30630</name>
</gene>
<comment type="caution">
    <text evidence="3">The sequence shown here is derived from an EMBL/GenBank/DDBJ whole genome shotgun (WGS) entry which is preliminary data.</text>
</comment>
<proteinExistence type="predicted"/>
<evidence type="ECO:0000313" key="3">
    <source>
        <dbReference type="EMBL" id="POZ84343.1"/>
    </source>
</evidence>